<evidence type="ECO:0000313" key="16">
    <source>
        <dbReference type="Proteomes" id="UP000663845"/>
    </source>
</evidence>
<proteinExistence type="predicted"/>
<evidence type="ECO:0000256" key="6">
    <source>
        <dbReference type="ARBA" id="ARBA00022825"/>
    </source>
</evidence>
<keyword evidence="5" id="KW-0378">Hydrolase</keyword>
<dbReference type="GO" id="GO:0006508">
    <property type="term" value="P:proteolysis"/>
    <property type="evidence" value="ECO:0007669"/>
    <property type="project" value="UniProtKB-KW"/>
</dbReference>
<dbReference type="Proteomes" id="UP000663845">
    <property type="component" value="Unassembled WGS sequence"/>
</dbReference>
<feature type="domain" description="Peptidase S9 prolyl oligopeptidase catalytic" evidence="13">
    <location>
        <begin position="721"/>
        <end position="836"/>
    </location>
</feature>
<evidence type="ECO:0000259" key="14">
    <source>
        <dbReference type="Pfam" id="PF00930"/>
    </source>
</evidence>
<name>A0A814R555_9BILA</name>
<evidence type="ECO:0000256" key="8">
    <source>
        <dbReference type="ARBA" id="ARBA00022989"/>
    </source>
</evidence>
<accession>A0A814R555</accession>
<evidence type="ECO:0000256" key="4">
    <source>
        <dbReference type="ARBA" id="ARBA00022692"/>
    </source>
</evidence>
<evidence type="ECO:0000256" key="3">
    <source>
        <dbReference type="ARBA" id="ARBA00022670"/>
    </source>
</evidence>
<evidence type="ECO:0008006" key="17">
    <source>
        <dbReference type="Google" id="ProtNLM"/>
    </source>
</evidence>
<organism evidence="15 16">
    <name type="scientific">Adineta steineri</name>
    <dbReference type="NCBI Taxonomy" id="433720"/>
    <lineage>
        <taxon>Eukaryota</taxon>
        <taxon>Metazoa</taxon>
        <taxon>Spiralia</taxon>
        <taxon>Gnathifera</taxon>
        <taxon>Rotifera</taxon>
        <taxon>Eurotatoria</taxon>
        <taxon>Bdelloidea</taxon>
        <taxon>Adinetida</taxon>
        <taxon>Adinetidae</taxon>
        <taxon>Adineta</taxon>
    </lineage>
</organism>
<protein>
    <recommendedName>
        <fullName evidence="17">Dipeptidyl aminopeptidase-like protein 6</fullName>
    </recommendedName>
</protein>
<evidence type="ECO:0000256" key="1">
    <source>
        <dbReference type="ARBA" id="ARBA00004606"/>
    </source>
</evidence>
<keyword evidence="10" id="KW-0325">Glycoprotein</keyword>
<gene>
    <name evidence="15" type="ORF">JYZ213_LOCUS22911</name>
</gene>
<keyword evidence="7" id="KW-0735">Signal-anchor</keyword>
<evidence type="ECO:0000256" key="5">
    <source>
        <dbReference type="ARBA" id="ARBA00022801"/>
    </source>
</evidence>
<dbReference type="Gene3D" id="2.140.10.30">
    <property type="entry name" value="Dipeptidylpeptidase IV, N-terminal domain"/>
    <property type="match status" value="1"/>
</dbReference>
<keyword evidence="6" id="KW-0720">Serine protease</keyword>
<dbReference type="GO" id="GO:0005886">
    <property type="term" value="C:plasma membrane"/>
    <property type="evidence" value="ECO:0007669"/>
    <property type="project" value="TreeGrafter"/>
</dbReference>
<dbReference type="InterPro" id="IPR029058">
    <property type="entry name" value="AB_hydrolase_fold"/>
</dbReference>
<dbReference type="InterPro" id="IPR001375">
    <property type="entry name" value="Peptidase_S9_cat"/>
</dbReference>
<comment type="subcellular location">
    <subcellularLocation>
        <location evidence="11">Endomembrane system</location>
        <topology evidence="11">Single-pass membrane protein</topology>
    </subcellularLocation>
    <subcellularLocation>
        <location evidence="1">Membrane</location>
        <topology evidence="1">Single-pass type II membrane protein</topology>
    </subcellularLocation>
</comment>
<evidence type="ECO:0000259" key="13">
    <source>
        <dbReference type="Pfam" id="PF00326"/>
    </source>
</evidence>
<dbReference type="Pfam" id="PF00326">
    <property type="entry name" value="Peptidase_S9"/>
    <property type="match status" value="1"/>
</dbReference>
<dbReference type="EMBL" id="CAJNOG010000265">
    <property type="protein sequence ID" value="CAF1128996.1"/>
    <property type="molecule type" value="Genomic_DNA"/>
</dbReference>
<reference evidence="15" key="1">
    <citation type="submission" date="2021-02" db="EMBL/GenBank/DDBJ databases">
        <authorList>
            <person name="Nowell W R."/>
        </authorList>
    </citation>
    <scope>NUCLEOTIDE SEQUENCE</scope>
</reference>
<dbReference type="InterPro" id="IPR050278">
    <property type="entry name" value="Serine_Prot_S9B/DPPIV"/>
</dbReference>
<keyword evidence="3" id="KW-0645">Protease</keyword>
<feature type="transmembrane region" description="Helical" evidence="12">
    <location>
        <begin position="29"/>
        <end position="49"/>
    </location>
</feature>
<keyword evidence="9 12" id="KW-0472">Membrane</keyword>
<dbReference type="Gene3D" id="3.40.50.1820">
    <property type="entry name" value="alpha/beta hydrolase"/>
    <property type="match status" value="1"/>
</dbReference>
<dbReference type="AlphaFoldDB" id="A0A814R555"/>
<dbReference type="GO" id="GO:0008239">
    <property type="term" value="F:dipeptidyl-peptidase activity"/>
    <property type="evidence" value="ECO:0007669"/>
    <property type="project" value="TreeGrafter"/>
</dbReference>
<dbReference type="PANTHER" id="PTHR11731">
    <property type="entry name" value="PROTEASE FAMILY S9B,C DIPEPTIDYL-PEPTIDASE IV-RELATED"/>
    <property type="match status" value="1"/>
</dbReference>
<evidence type="ECO:0000256" key="10">
    <source>
        <dbReference type="ARBA" id="ARBA00023180"/>
    </source>
</evidence>
<dbReference type="GO" id="GO:0008236">
    <property type="term" value="F:serine-type peptidase activity"/>
    <property type="evidence" value="ECO:0007669"/>
    <property type="project" value="UniProtKB-KW"/>
</dbReference>
<evidence type="ECO:0000256" key="2">
    <source>
        <dbReference type="ARBA" id="ARBA00022438"/>
    </source>
</evidence>
<dbReference type="InterPro" id="IPR002469">
    <property type="entry name" value="Peptidase_S9B_N"/>
</dbReference>
<dbReference type="Pfam" id="PF00930">
    <property type="entry name" value="DPPIV_N"/>
    <property type="match status" value="1"/>
</dbReference>
<dbReference type="GO" id="GO:0012505">
    <property type="term" value="C:endomembrane system"/>
    <property type="evidence" value="ECO:0007669"/>
    <property type="project" value="UniProtKB-SubCell"/>
</dbReference>
<evidence type="ECO:0000256" key="12">
    <source>
        <dbReference type="SAM" id="Phobius"/>
    </source>
</evidence>
<comment type="caution">
    <text evidence="15">The sequence shown here is derived from an EMBL/GenBank/DDBJ whole genome shotgun (WGS) entry which is preliminary data.</text>
</comment>
<evidence type="ECO:0000256" key="7">
    <source>
        <dbReference type="ARBA" id="ARBA00022968"/>
    </source>
</evidence>
<dbReference type="PANTHER" id="PTHR11731:SF200">
    <property type="entry name" value="DIPEPTIDYL PEPTIDASE 10, ISOFORM B"/>
    <property type="match status" value="1"/>
</dbReference>
<evidence type="ECO:0000256" key="9">
    <source>
        <dbReference type="ARBA" id="ARBA00023136"/>
    </source>
</evidence>
<feature type="domain" description="Dipeptidylpeptidase IV N-terminal" evidence="14">
    <location>
        <begin position="130"/>
        <end position="501"/>
    </location>
</feature>
<sequence length="851" mass="99952">MDEDVAKSSAYAEQELVGGSSKKQNWKGLSIAFIVIAFVCSLILGAIVLTNKQEIPYRKPYLTITEQDIFKIKPPKPWNGTWISDKYFSYLNTNNSIWIYNCDTLTNKLLFKTDFIQQEYIDHGIVSPLTRYILVPIKKEKIRPYYTEYQYDIYEKTKLIASIISTDNQKLAVSTVVYSHSDNLFAFIHNFDIYIYNITRKTSYRITSDGNRNTIHNGLVEWIYEYEIFNRNNLLFWSPTDRYLAFIKINLTNVPKNYFLKYDFISENDDLYSVPYPKYNDPIPLLDVYIFNTRSKKTIRIPRPIEYEKLKISDVYIYHIVWYHDTYFSIVYGNRIRNSSVIQLYEIISDKIIVKSKFIEETGKGYLLARFLKPYFSSNGTYAYIIRFDLLNSDKSSIQKSFPRVVRIHFNQSYPQINAKSSEDINADEIIHVDNFNRVYFTGSYQNDTLEKQLYRWTYTDNNTDIECLSCNDSCGYANAQFSLGKGSYHILECFGPSIPYSTLYNQTDKLVLINDNEPFREWTTERLMPYIDYFSVPLDDKNTGKDNARSLIISITVINEIVGNGMIILPPNYTPNKTIASYPVIVTINNRLYDQRVNKKYILPLADFIQVIQDNISIVLFDAHGSTGQDESYLKSNFQNWFERQHEDYLKVAHTGQDESYLKSNFQNWFERQHEDYLKVAQHLKWNDKKFSETLNNTRFGLRAQGPAAIIALKLLEENNKNKDEYICAFLQSPVYDLSYYYATFSEQINGINMDFKSSHRFNIQNKSLAIIHGTADEIVHFKHSATLAKSFTDTDMNFDFKVYPDASHYFEEDPIIYNDFLHYQRQFFQKCLGGRTNKERKITIPEEHE</sequence>
<keyword evidence="8 12" id="KW-1133">Transmembrane helix</keyword>
<evidence type="ECO:0000256" key="11">
    <source>
        <dbReference type="ARBA" id="ARBA00037847"/>
    </source>
</evidence>
<evidence type="ECO:0000313" key="15">
    <source>
        <dbReference type="EMBL" id="CAF1128996.1"/>
    </source>
</evidence>
<dbReference type="SUPFAM" id="SSF53474">
    <property type="entry name" value="alpha/beta-Hydrolases"/>
    <property type="match status" value="1"/>
</dbReference>
<dbReference type="SUPFAM" id="SSF82171">
    <property type="entry name" value="DPP6 N-terminal domain-like"/>
    <property type="match status" value="1"/>
</dbReference>
<keyword evidence="4 12" id="KW-0812">Transmembrane</keyword>
<keyword evidence="2" id="KW-0031">Aminopeptidase</keyword>
<dbReference type="GO" id="GO:0004177">
    <property type="term" value="F:aminopeptidase activity"/>
    <property type="evidence" value="ECO:0007669"/>
    <property type="project" value="UniProtKB-KW"/>
</dbReference>